<dbReference type="RefSeq" id="WP_069206177.1">
    <property type="nucleotide sequence ID" value="NZ_CP014168.1"/>
</dbReference>
<dbReference type="EMBL" id="CP014168">
    <property type="protein sequence ID" value="AOH85643.1"/>
    <property type="molecule type" value="Genomic_DNA"/>
</dbReference>
<dbReference type="AlphaFoldDB" id="A0A1B3ZDX2"/>
<keyword evidence="2" id="KW-1185">Reference proteome</keyword>
<dbReference type="STRING" id="1560345.AWL63_18555"/>
<evidence type="ECO:0000313" key="2">
    <source>
        <dbReference type="Proteomes" id="UP000094256"/>
    </source>
</evidence>
<dbReference type="KEGG" id="span:AWL63_18555"/>
<dbReference type="Proteomes" id="UP000094256">
    <property type="component" value="Chromosome"/>
</dbReference>
<reference evidence="1 2" key="1">
    <citation type="submission" date="2016-01" db="EMBL/GenBank/DDBJ databases">
        <title>Complete genome and mega plasmid sequence of Sphingomonas panacis DCY99 elicits systemic resistance in rice to Xanthomonas oryzae.</title>
        <authorList>
            <person name="Kim Y.J."/>
            <person name="Yang D.C."/>
            <person name="Sing P."/>
        </authorList>
    </citation>
    <scope>NUCLEOTIDE SEQUENCE [LARGE SCALE GENOMIC DNA]</scope>
    <source>
        <strain evidence="1 2">DCY99</strain>
    </source>
</reference>
<protein>
    <submittedName>
        <fullName evidence="1">Uncharacterized protein</fullName>
    </submittedName>
</protein>
<proteinExistence type="predicted"/>
<accession>A0A1B3ZDX2</accession>
<name>A0A1B3ZDX2_9SPHN</name>
<organism evidence="1 2">
    <name type="scientific">Sphingomonas panacis</name>
    <dbReference type="NCBI Taxonomy" id="1560345"/>
    <lineage>
        <taxon>Bacteria</taxon>
        <taxon>Pseudomonadati</taxon>
        <taxon>Pseudomonadota</taxon>
        <taxon>Alphaproteobacteria</taxon>
        <taxon>Sphingomonadales</taxon>
        <taxon>Sphingomonadaceae</taxon>
        <taxon>Sphingomonas</taxon>
    </lineage>
</organism>
<evidence type="ECO:0000313" key="1">
    <source>
        <dbReference type="EMBL" id="AOH85643.1"/>
    </source>
</evidence>
<gene>
    <name evidence="1" type="ORF">AWL63_18555</name>
</gene>
<sequence>MAHERSTLVRSCENIGYCEERARREWTAAETATAPEAAAAHRLLAVQYDVEAHDMLKQLATKI</sequence>